<dbReference type="PROSITE" id="PS51257">
    <property type="entry name" value="PROKAR_LIPOPROTEIN"/>
    <property type="match status" value="1"/>
</dbReference>
<evidence type="ECO:0000256" key="1">
    <source>
        <dbReference type="SAM" id="MobiDB-lite"/>
    </source>
</evidence>
<gene>
    <name evidence="3" type="ORF">EHQ69_02545</name>
</gene>
<dbReference type="OrthoDB" id="344209at2"/>
<comment type="caution">
    <text evidence="3">The sequence shown here is derived from an EMBL/GenBank/DDBJ whole genome shotgun (WGS) entry which is preliminary data.</text>
</comment>
<feature type="transmembrane region" description="Helical" evidence="2">
    <location>
        <begin position="7"/>
        <end position="29"/>
    </location>
</feature>
<sequence length="245" mass="28531">MFFKLRFHFIIIVFVSFFVSSCGISLRVYRPFPKESPFEFVKKMDHIEIKVKEENRMKMGVYDGYFANPEGLPNEYGPLSYLIRKELSIRGNRFPLLLGRGGKIFVDEYQLVSLDRCSKNLTFVRMKARIQIQGQSEEEFSYYDEIDSRVTNCYLTGSILFVVPLIWYVPYNGFRGNREDQLNQLGRNSLTEFFTRLETLSGYNESSPADPTLEPEPPAPTIKQKQTPTKQEPVDPKLKEIMESL</sequence>
<protein>
    <recommendedName>
        <fullName evidence="5">Lipoprotein</fullName>
    </recommendedName>
</protein>
<keyword evidence="2" id="KW-1133">Transmembrane helix</keyword>
<dbReference type="RefSeq" id="WP_135585831.1">
    <property type="nucleotide sequence ID" value="NZ_RQGO01000016.1"/>
</dbReference>
<accession>A0A4Z1AE18</accession>
<keyword evidence="4" id="KW-1185">Reference proteome</keyword>
<dbReference type="Proteomes" id="UP000298263">
    <property type="component" value="Unassembled WGS sequence"/>
</dbReference>
<feature type="compositionally biased region" description="Basic and acidic residues" evidence="1">
    <location>
        <begin position="232"/>
        <end position="245"/>
    </location>
</feature>
<evidence type="ECO:0000313" key="4">
    <source>
        <dbReference type="Proteomes" id="UP000298263"/>
    </source>
</evidence>
<dbReference type="EMBL" id="RQGP01000008">
    <property type="protein sequence ID" value="TGL95324.1"/>
    <property type="molecule type" value="Genomic_DNA"/>
</dbReference>
<organism evidence="3 4">
    <name type="scientific">Leptospira congkakensis</name>
    <dbReference type="NCBI Taxonomy" id="2484932"/>
    <lineage>
        <taxon>Bacteria</taxon>
        <taxon>Pseudomonadati</taxon>
        <taxon>Spirochaetota</taxon>
        <taxon>Spirochaetia</taxon>
        <taxon>Leptospirales</taxon>
        <taxon>Leptospiraceae</taxon>
        <taxon>Leptospira</taxon>
    </lineage>
</organism>
<keyword evidence="2" id="KW-0472">Membrane</keyword>
<feature type="region of interest" description="Disordered" evidence="1">
    <location>
        <begin position="203"/>
        <end position="245"/>
    </location>
</feature>
<evidence type="ECO:0000256" key="2">
    <source>
        <dbReference type="SAM" id="Phobius"/>
    </source>
</evidence>
<reference evidence="3" key="1">
    <citation type="journal article" date="2019" name="PLoS Negl. Trop. Dis.">
        <title>Revisiting the worldwide diversity of Leptospira species in the environment.</title>
        <authorList>
            <person name="Vincent A.T."/>
            <person name="Schiettekatte O."/>
            <person name="Bourhy P."/>
            <person name="Veyrier F.J."/>
            <person name="Picardeau M."/>
        </authorList>
    </citation>
    <scope>NUCLEOTIDE SEQUENCE [LARGE SCALE GENOMIC DNA]</scope>
    <source>
        <strain evidence="3">201702422</strain>
    </source>
</reference>
<dbReference type="AlphaFoldDB" id="A0A4Z1AE18"/>
<evidence type="ECO:0000313" key="3">
    <source>
        <dbReference type="EMBL" id="TGL95324.1"/>
    </source>
</evidence>
<proteinExistence type="predicted"/>
<name>A0A4Z1AE18_9LEPT</name>
<evidence type="ECO:0008006" key="5">
    <source>
        <dbReference type="Google" id="ProtNLM"/>
    </source>
</evidence>
<keyword evidence="2" id="KW-0812">Transmembrane</keyword>